<feature type="compositionally biased region" description="Basic and acidic residues" evidence="8">
    <location>
        <begin position="1"/>
        <end position="15"/>
    </location>
</feature>
<sequence length="1577" mass="162886">MPKRGADEYITKEHGSIANANSGEEKPAMSTAAQLARRKIATPKGRLNANRSSHNSSLGGGSTTTFGNGIPQQTFPGLNAGINFGSSTQNPSSDANGGFNFQPPQSSTFNFGVPTTTPNPFSSINGSSFSMNAGQDVSMESPQKKAAFGNAFGSNNMNSNTGPSFTFGQAAQQQPNGSFAFGANQSANNTAGSGGGGLFGRISKPEDSQPPSNPFGQPAQSQPSFGGFGQGASTPQSPASSFTFGQTNNNAAAPTSAPSFTFGQSTSVPQSPMPSFGGGQVTETQPSGEQPKFTFGQSSASSNLFGSGNMSGGQTPTAGFGAAPAAPVSFGQSQTTSTQSSLFGGSGGAAKSDESKSAPPLFGTSTNTSQPEASIQEQSASPEKSTTSSSEPAAQASANPFASLFAGAGTPPIAPVSKPSFNFGAPSQPSGSPSANKATEPSSSSKSSFSFGASAQPSSTSGSADTEKPSATPKPAFSFGTSQMPQAAQSTEAEGTSVSKGSFTFGATGAPPAGPASTAESKSSEPKSSSVFSFGSKQGASETSNGSDKSKEAASPVTKPTFGFSATSTPVSSGGLFSPAKNNSTGESGGAGKLFGKPANATDAGKGPVQREESTPGHSEKPAQGTASSLFSATPKSAADVGNRSSGAELSSSSSRPSLKNDMPPSTSEPSKTPVYTKAPPFIPSHLDAERYREYDRNYRLHSLNAGLQQKLATLDPRSYDFDNIIRHYVAARDSIGASLGLYTRNLAGTKRKGDRIDADDERPPSNKRTRSDNGPQTTTTQSKSSSIFGTGFTPQQPNSDQAPNDSNSSRATARLNEIIPEKGPSSSVSRPEPAPQDNNPFSQITSGPQPSTAAPSTTPTKSPPKKPVFEVPKFGAGGTNFMSAFGAKAKENAEKFEKNLIEKRKAEDFDSDEDDEETFRKQAEEEMRAKRAKFESVAKGGFTPKIASGSASASEKSSTSASTPSASVSAGTATPKPANKFGISGPVVAQKPAFSRPGFSGLPAMAPFHNPFAALSSTGPRGEQSQNQKDANPFAALSSTGTSGEQSQNEKDKDSYRNRSGGFSKDESDSQDSDRNQPGDFSKDESDREDRYRNQSGGFSKDDTEREDEDGEGESSGYTKDEADQDEEDKSESSDDAAEEYPYGYQANQASSDDKDGEEDDYNDLQKALDRSAGRTNAGKSLFDRIEPNPDRQASNEEGSGTGSTPPIFQSAKNSSFPPAVWGSHIGKSTPEAPTFSPITPATGAAKSGYKPASTFNFTPTPATTTAAQTPGASIFAGGVTKGGPVPGEGLFGSRPSTPSNADKNNNLAKSILTSPAGTDNTWKEGAPISFGSGNNSSNGPTFKFTSASPRDNDSSTPKPFGSLFGTPSTTAKNTETSNQVGFQFGVPNSSTPAPGFLGAISHLGGGSAGSSAVSSRATSPGVTDNESVATNETDETPEDPQASLMESRAGEENESCLWEGRSKAVMFVTKEMAQGTKLNPNDWNSMGVGQIRLLKHKETGKTRIVFRVEPNANILINSHLVDGVAYENASTSKSGAVKGPLFYKGNLVRWVLKVKTPDMASELAKLMEDNKSASA</sequence>
<feature type="compositionally biased region" description="Polar residues" evidence="8">
    <location>
        <begin position="1193"/>
        <end position="1218"/>
    </location>
</feature>
<feature type="compositionally biased region" description="Polar residues" evidence="8">
    <location>
        <begin position="793"/>
        <end position="812"/>
    </location>
</feature>
<feature type="region of interest" description="Disordered" evidence="8">
    <location>
        <begin position="752"/>
        <end position="877"/>
    </location>
</feature>
<dbReference type="PANTHER" id="PTHR38697">
    <property type="entry name" value="NUCLEAR PORE COMPLEX PROTEIN SIMILAR TO S. CEREVISIAE NUP2 (EUROFUNG)"/>
    <property type="match status" value="1"/>
</dbReference>
<feature type="compositionally biased region" description="Low complexity" evidence="8">
    <location>
        <begin position="851"/>
        <end position="861"/>
    </location>
</feature>
<keyword evidence="6" id="KW-0906">Nuclear pore complex</keyword>
<feature type="compositionally biased region" description="Polar residues" evidence="8">
    <location>
        <begin position="1424"/>
        <end position="1433"/>
    </location>
</feature>
<name>A0AAN6EXE1_EXODE</name>
<dbReference type="InterPro" id="IPR053074">
    <property type="entry name" value="NPC_Nucleoporin"/>
</dbReference>
<evidence type="ECO:0000256" key="3">
    <source>
        <dbReference type="ARBA" id="ARBA00022816"/>
    </source>
</evidence>
<evidence type="ECO:0000256" key="1">
    <source>
        <dbReference type="ARBA" id="ARBA00004567"/>
    </source>
</evidence>
<feature type="compositionally biased region" description="Polar residues" evidence="8">
    <location>
        <begin position="84"/>
        <end position="95"/>
    </location>
</feature>
<feature type="compositionally biased region" description="Low complexity" evidence="8">
    <location>
        <begin position="503"/>
        <end position="536"/>
    </location>
</feature>
<feature type="compositionally biased region" description="Low complexity" evidence="8">
    <location>
        <begin position="1411"/>
        <end position="1423"/>
    </location>
</feature>
<feature type="compositionally biased region" description="Polar residues" evidence="8">
    <location>
        <begin position="1016"/>
        <end position="1031"/>
    </location>
</feature>
<evidence type="ECO:0000256" key="4">
    <source>
        <dbReference type="ARBA" id="ARBA00022927"/>
    </source>
</evidence>
<feature type="compositionally biased region" description="Low complexity" evidence="8">
    <location>
        <begin position="312"/>
        <end position="343"/>
    </location>
</feature>
<dbReference type="GO" id="GO:0015031">
    <property type="term" value="P:protein transport"/>
    <property type="evidence" value="ECO:0007669"/>
    <property type="project" value="UniProtKB-KW"/>
</dbReference>
<accession>A0AAN6EXE1</accession>
<organism evidence="10 11">
    <name type="scientific">Exophiala dermatitidis</name>
    <name type="common">Black yeast-like fungus</name>
    <name type="synonym">Wangiella dermatitidis</name>
    <dbReference type="NCBI Taxonomy" id="5970"/>
    <lineage>
        <taxon>Eukaryota</taxon>
        <taxon>Fungi</taxon>
        <taxon>Dikarya</taxon>
        <taxon>Ascomycota</taxon>
        <taxon>Pezizomycotina</taxon>
        <taxon>Eurotiomycetes</taxon>
        <taxon>Chaetothyriomycetidae</taxon>
        <taxon>Chaetothyriales</taxon>
        <taxon>Herpotrichiellaceae</taxon>
        <taxon>Exophiala</taxon>
    </lineage>
</organism>
<feature type="compositionally biased region" description="Low complexity" evidence="8">
    <location>
        <begin position="182"/>
        <end position="191"/>
    </location>
</feature>
<dbReference type="InterPro" id="IPR011993">
    <property type="entry name" value="PH-like_dom_sf"/>
</dbReference>
<evidence type="ECO:0000256" key="6">
    <source>
        <dbReference type="ARBA" id="ARBA00023132"/>
    </source>
</evidence>
<feature type="compositionally biased region" description="Low complexity" evidence="8">
    <location>
        <begin position="50"/>
        <end position="69"/>
    </location>
</feature>
<protein>
    <recommendedName>
        <fullName evidence="9">RanBD1 domain-containing protein</fullName>
    </recommendedName>
</protein>
<feature type="region of interest" description="Disordered" evidence="8">
    <location>
        <begin position="1407"/>
        <end position="1457"/>
    </location>
</feature>
<dbReference type="Proteomes" id="UP001161757">
    <property type="component" value="Unassembled WGS sequence"/>
</dbReference>
<dbReference type="InterPro" id="IPR000156">
    <property type="entry name" value="Ran_bind_dom"/>
</dbReference>
<dbReference type="InterPro" id="IPR015007">
    <property type="entry name" value="NUP2/50/61"/>
</dbReference>
<keyword evidence="5" id="KW-0811">Translocation</keyword>
<feature type="compositionally biased region" description="Low complexity" evidence="8">
    <location>
        <begin position="424"/>
        <end position="435"/>
    </location>
</feature>
<feature type="compositionally biased region" description="Polar residues" evidence="8">
    <location>
        <begin position="295"/>
        <end position="308"/>
    </location>
</feature>
<feature type="compositionally biased region" description="Polar residues" evidence="8">
    <location>
        <begin position="1367"/>
        <end position="1388"/>
    </location>
</feature>
<keyword evidence="7" id="KW-0539">Nucleus</keyword>
<proteinExistence type="predicted"/>
<comment type="subcellular location">
    <subcellularLocation>
        <location evidence="1">Nucleus</location>
        <location evidence="1">Nuclear pore complex</location>
    </subcellularLocation>
</comment>
<feature type="compositionally biased region" description="Polar residues" evidence="8">
    <location>
        <begin position="837"/>
        <end position="850"/>
    </location>
</feature>
<feature type="domain" description="RanBD1" evidence="9">
    <location>
        <begin position="1436"/>
        <end position="1577"/>
    </location>
</feature>
<feature type="compositionally biased region" description="Basic and acidic residues" evidence="8">
    <location>
        <begin position="1049"/>
        <end position="1058"/>
    </location>
</feature>
<feature type="compositionally biased region" description="Basic and acidic residues" evidence="8">
    <location>
        <begin position="919"/>
        <end position="937"/>
    </location>
</feature>
<feature type="compositionally biased region" description="Low complexity" evidence="8">
    <location>
        <begin position="379"/>
        <end position="393"/>
    </location>
</feature>
<feature type="compositionally biased region" description="Low complexity" evidence="8">
    <location>
        <begin position="442"/>
        <end position="455"/>
    </location>
</feature>
<dbReference type="Gene3D" id="2.30.29.30">
    <property type="entry name" value="Pleckstrin-homology domain (PH domain)/Phosphotyrosine-binding domain (PTB)"/>
    <property type="match status" value="1"/>
</dbReference>
<feature type="region of interest" description="Disordered" evidence="8">
    <location>
        <begin position="904"/>
        <end position="1388"/>
    </location>
</feature>
<feature type="compositionally biased region" description="Polar residues" evidence="8">
    <location>
        <begin position="102"/>
        <end position="141"/>
    </location>
</feature>
<feature type="compositionally biased region" description="Low complexity" evidence="8">
    <location>
        <begin position="1253"/>
        <end position="1272"/>
    </location>
</feature>
<feature type="compositionally biased region" description="Basic and acidic residues" evidence="8">
    <location>
        <begin position="609"/>
        <end position="621"/>
    </location>
</feature>
<gene>
    <name evidence="10" type="ORF">HRR80_003584</name>
</gene>
<comment type="caution">
    <text evidence="10">The sequence shown here is derived from an EMBL/GenBank/DDBJ whole genome shotgun (WGS) entry which is preliminary data.</text>
</comment>
<feature type="compositionally biased region" description="Polar residues" evidence="8">
    <location>
        <begin position="363"/>
        <end position="378"/>
    </location>
</feature>
<evidence type="ECO:0000313" key="10">
    <source>
        <dbReference type="EMBL" id="KAJ8992484.1"/>
    </source>
</evidence>
<evidence type="ECO:0000256" key="2">
    <source>
        <dbReference type="ARBA" id="ARBA00022448"/>
    </source>
</evidence>
<dbReference type="CDD" id="cd13170">
    <property type="entry name" value="RanBD_NUP50"/>
    <property type="match status" value="1"/>
</dbReference>
<feature type="compositionally biased region" description="Polar residues" evidence="8">
    <location>
        <begin position="1296"/>
        <end position="1322"/>
    </location>
</feature>
<feature type="compositionally biased region" description="Gly residues" evidence="8">
    <location>
        <begin position="1281"/>
        <end position="1292"/>
    </location>
</feature>
<keyword evidence="2" id="KW-0813">Transport</keyword>
<feature type="compositionally biased region" description="Polar residues" evidence="8">
    <location>
        <begin position="479"/>
        <end position="502"/>
    </location>
</feature>
<feature type="compositionally biased region" description="Polar residues" evidence="8">
    <location>
        <begin position="152"/>
        <end position="177"/>
    </location>
</feature>
<feature type="compositionally biased region" description="Polar residues" evidence="8">
    <location>
        <begin position="1345"/>
        <end position="1359"/>
    </location>
</feature>
<dbReference type="GO" id="GO:0005643">
    <property type="term" value="C:nuclear pore"/>
    <property type="evidence" value="ECO:0007669"/>
    <property type="project" value="UniProtKB-SubCell"/>
</dbReference>
<evidence type="ECO:0000259" key="9">
    <source>
        <dbReference type="PROSITE" id="PS50196"/>
    </source>
</evidence>
<feature type="compositionally biased region" description="Polar residues" evidence="8">
    <location>
        <begin position="538"/>
        <end position="547"/>
    </location>
</feature>
<dbReference type="Pfam" id="PF00638">
    <property type="entry name" value="Ran_BP1"/>
    <property type="match status" value="1"/>
</dbReference>
<feature type="compositionally biased region" description="Basic and acidic residues" evidence="8">
    <location>
        <begin position="1065"/>
        <end position="1094"/>
    </location>
</feature>
<feature type="compositionally biased region" description="Polar residues" evidence="8">
    <location>
        <begin position="625"/>
        <end position="635"/>
    </location>
</feature>
<keyword evidence="3" id="KW-0509">mRNA transport</keyword>
<evidence type="ECO:0000313" key="11">
    <source>
        <dbReference type="Proteomes" id="UP001161757"/>
    </source>
</evidence>
<feature type="compositionally biased region" description="Low complexity" evidence="8">
    <location>
        <begin position="247"/>
        <end position="262"/>
    </location>
</feature>
<evidence type="ECO:0000256" key="5">
    <source>
        <dbReference type="ARBA" id="ARBA00023010"/>
    </source>
</evidence>
<feature type="compositionally biased region" description="Polar residues" evidence="8">
    <location>
        <begin position="234"/>
        <end position="246"/>
    </location>
</feature>
<feature type="compositionally biased region" description="Polar residues" evidence="8">
    <location>
        <begin position="1038"/>
        <end position="1048"/>
    </location>
</feature>
<evidence type="ECO:0000256" key="7">
    <source>
        <dbReference type="ARBA" id="ARBA00023242"/>
    </source>
</evidence>
<feature type="compositionally biased region" description="Low complexity" evidence="8">
    <location>
        <begin position="645"/>
        <end position="658"/>
    </location>
</feature>
<keyword evidence="4" id="KW-0653">Protein transport</keyword>
<dbReference type="EMBL" id="JAJGCB010000005">
    <property type="protein sequence ID" value="KAJ8992484.1"/>
    <property type="molecule type" value="Genomic_DNA"/>
</dbReference>
<dbReference type="GO" id="GO:0051028">
    <property type="term" value="P:mRNA transport"/>
    <property type="evidence" value="ECO:0007669"/>
    <property type="project" value="UniProtKB-KW"/>
</dbReference>
<dbReference type="SMART" id="SM00160">
    <property type="entry name" value="RanBD"/>
    <property type="match status" value="1"/>
</dbReference>
<feature type="compositionally biased region" description="Low complexity" evidence="8">
    <location>
        <begin position="948"/>
        <end position="975"/>
    </location>
</feature>
<feature type="compositionally biased region" description="Acidic residues" evidence="8">
    <location>
        <begin position="1124"/>
        <end position="1140"/>
    </location>
</feature>
<feature type="region of interest" description="Disordered" evidence="8">
    <location>
        <begin position="1"/>
        <end position="683"/>
    </location>
</feature>
<dbReference type="PANTHER" id="PTHR38697:SF1">
    <property type="entry name" value="NUCLEAR PORE COMPLEX PROTEIN SIMILAR TO S. CEREVISIAE NUP2 (EUROFUNG)"/>
    <property type="match status" value="1"/>
</dbReference>
<reference evidence="10" key="1">
    <citation type="submission" date="2023-01" db="EMBL/GenBank/DDBJ databases">
        <title>Exophiala dermititidis isolated from Cystic Fibrosis Patient.</title>
        <authorList>
            <person name="Kurbessoian T."/>
            <person name="Crocker A."/>
            <person name="Murante D."/>
            <person name="Hogan D.A."/>
            <person name="Stajich J.E."/>
        </authorList>
    </citation>
    <scope>NUCLEOTIDE SEQUENCE</scope>
    <source>
        <strain evidence="10">Ex8</strain>
    </source>
</reference>
<dbReference type="SUPFAM" id="SSF50729">
    <property type="entry name" value="PH domain-like"/>
    <property type="match status" value="1"/>
</dbReference>
<dbReference type="Pfam" id="PF08911">
    <property type="entry name" value="NUP50"/>
    <property type="match status" value="1"/>
</dbReference>
<feature type="compositionally biased region" description="Low complexity" evidence="8">
    <location>
        <begin position="777"/>
        <end position="787"/>
    </location>
</feature>
<evidence type="ECO:0000256" key="8">
    <source>
        <dbReference type="SAM" id="MobiDB-lite"/>
    </source>
</evidence>
<dbReference type="PROSITE" id="PS50196">
    <property type="entry name" value="RANBD1"/>
    <property type="match status" value="1"/>
</dbReference>